<gene>
    <name evidence="2" type="ORF">NESM_000052200</name>
</gene>
<dbReference type="AlphaFoldDB" id="A0AAW0F4F1"/>
<evidence type="ECO:0000256" key="1">
    <source>
        <dbReference type="SAM" id="MobiDB-lite"/>
    </source>
</evidence>
<feature type="compositionally biased region" description="Low complexity" evidence="1">
    <location>
        <begin position="77"/>
        <end position="96"/>
    </location>
</feature>
<keyword evidence="3" id="KW-1185">Reference proteome</keyword>
<proteinExistence type="predicted"/>
<dbReference type="EMBL" id="JAECZO010000003">
    <property type="protein sequence ID" value="KAK7200028.1"/>
    <property type="molecule type" value="Genomic_DNA"/>
</dbReference>
<sequence length="180" mass="19045">MEGTAYIVRCQHCGVARKSYNDPRRGISVIECKRPCGNSHYDWTFVDTIALSDTWPPANAAEGDVPVYVRPTPPPLLLSTPTSSRTASPSPTNPRTGSPAALKAPLQFSSKGRGSLARSPPATTTRRRPSPSPASPSPLSCGQLEGGERGAVLAGAMTTAVPTKKEKCTKTKGKRDCVVQ</sequence>
<feature type="region of interest" description="Disordered" evidence="1">
    <location>
        <begin position="65"/>
        <end position="180"/>
    </location>
</feature>
<protein>
    <submittedName>
        <fullName evidence="2">Uncharacterized protein</fullName>
    </submittedName>
</protein>
<dbReference type="Proteomes" id="UP001430356">
    <property type="component" value="Unassembled WGS sequence"/>
</dbReference>
<feature type="compositionally biased region" description="Basic and acidic residues" evidence="1">
    <location>
        <begin position="163"/>
        <end position="180"/>
    </location>
</feature>
<name>A0AAW0F4F1_9TRYP</name>
<evidence type="ECO:0000313" key="3">
    <source>
        <dbReference type="Proteomes" id="UP001430356"/>
    </source>
</evidence>
<evidence type="ECO:0000313" key="2">
    <source>
        <dbReference type="EMBL" id="KAK7200028.1"/>
    </source>
</evidence>
<comment type="caution">
    <text evidence="2">The sequence shown here is derived from an EMBL/GenBank/DDBJ whole genome shotgun (WGS) entry which is preliminary data.</text>
</comment>
<reference evidence="2 3" key="1">
    <citation type="journal article" date="2021" name="MBio">
        <title>A New Model Trypanosomatid, Novymonas esmeraldas: Genomic Perception of Its 'Candidatus Pandoraea novymonadis' Endosymbiont.</title>
        <authorList>
            <person name="Zakharova A."/>
            <person name="Saura A."/>
            <person name="Butenko A."/>
            <person name="Podesvova L."/>
            <person name="Warmusova S."/>
            <person name="Kostygov A.Y."/>
            <person name="Nenarokova A."/>
            <person name="Lukes J."/>
            <person name="Opperdoes F.R."/>
            <person name="Yurchenko V."/>
        </authorList>
    </citation>
    <scope>NUCLEOTIDE SEQUENCE [LARGE SCALE GENOMIC DNA]</scope>
    <source>
        <strain evidence="2 3">E262AT.01</strain>
    </source>
</reference>
<organism evidence="2 3">
    <name type="scientific">Novymonas esmeraldas</name>
    <dbReference type="NCBI Taxonomy" id="1808958"/>
    <lineage>
        <taxon>Eukaryota</taxon>
        <taxon>Discoba</taxon>
        <taxon>Euglenozoa</taxon>
        <taxon>Kinetoplastea</taxon>
        <taxon>Metakinetoplastina</taxon>
        <taxon>Trypanosomatida</taxon>
        <taxon>Trypanosomatidae</taxon>
        <taxon>Novymonas</taxon>
    </lineage>
</organism>
<accession>A0AAW0F4F1</accession>